<dbReference type="InterPro" id="IPR001305">
    <property type="entry name" value="HSP_DnaJ_Cys-rich_dom"/>
</dbReference>
<dbReference type="SUPFAM" id="SSF46565">
    <property type="entry name" value="Chaperone J-domain"/>
    <property type="match status" value="1"/>
</dbReference>
<dbReference type="InterPro" id="IPR036410">
    <property type="entry name" value="HSP_DnaJ_Cys-rich_dom_sf"/>
</dbReference>
<evidence type="ECO:0000256" key="1">
    <source>
        <dbReference type="PROSITE-ProRule" id="PRU00546"/>
    </source>
</evidence>
<feature type="zinc finger region" description="CR-type" evidence="1">
    <location>
        <begin position="117"/>
        <end position="193"/>
    </location>
</feature>
<comment type="caution">
    <text evidence="4">The sequence shown here is derived from an EMBL/GenBank/DDBJ whole genome shotgun (WGS) entry which is preliminary data.</text>
</comment>
<dbReference type="PANTHER" id="PTHR43096:SF10">
    <property type="entry name" value="CHAPERONE PROTEIN DNAJ A6, CHLOROPLASTIC"/>
    <property type="match status" value="1"/>
</dbReference>
<dbReference type="Gene3D" id="1.10.287.110">
    <property type="entry name" value="DnaJ domain"/>
    <property type="match status" value="1"/>
</dbReference>
<evidence type="ECO:0000259" key="2">
    <source>
        <dbReference type="PROSITE" id="PS50076"/>
    </source>
</evidence>
<gene>
    <name evidence="4" type="ORF">EVJ46_08220</name>
</gene>
<feature type="domain" description="J" evidence="2">
    <location>
        <begin position="3"/>
        <end position="69"/>
    </location>
</feature>
<dbReference type="SUPFAM" id="SSF57938">
    <property type="entry name" value="DnaJ/Hsp40 cysteine-rich domain"/>
    <property type="match status" value="1"/>
</dbReference>
<sequence length="302" mass="34563">MKDYYEILELPEDAEDETIKQQFRKLAKLYHPDKNNFSENISLNKFIDINEAYKVLSDSNKRRQYNERLHELKLISEEKITAYRSRVRDGGDINLELSLRQEEIMSDGEQDSSENKAIYQKVEYERFIKCSNCGGLGKEPNTKIIQCDNCGGSGLVINKQTNAKDICQNCDGYGDIILYKCKKCKGNSRIRELFESNLNFNIIDLKNDNKIKFENLGDAGAFGGTQGDLIVSINIMKDDGKKFKKNNKRADKNVSSAAVSNINNVSNIKDSLLTENEDNNEKQEVRNKGIKNLLSNFFNHKK</sequence>
<dbReference type="GO" id="GO:0005737">
    <property type="term" value="C:cytoplasm"/>
    <property type="evidence" value="ECO:0007669"/>
    <property type="project" value="TreeGrafter"/>
</dbReference>
<keyword evidence="1" id="KW-0863">Zinc-finger</keyword>
<evidence type="ECO:0000313" key="4">
    <source>
        <dbReference type="EMBL" id="RZD16162.1"/>
    </source>
</evidence>
<dbReference type="PROSITE" id="PS51188">
    <property type="entry name" value="ZF_CR"/>
    <property type="match status" value="1"/>
</dbReference>
<organism evidence="4 5">
    <name type="scientific">Acididesulfobacter guangdongensis</name>
    <dbReference type="NCBI Taxonomy" id="2597225"/>
    <lineage>
        <taxon>Bacteria</taxon>
        <taxon>Deltaproteobacteria</taxon>
        <taxon>Candidatus Acidulodesulfobacterales</taxon>
        <taxon>Candidatus Acididesulfobacter</taxon>
    </lineage>
</organism>
<dbReference type="AlphaFoldDB" id="A0A519BFW8"/>
<dbReference type="InterPro" id="IPR036869">
    <property type="entry name" value="J_dom_sf"/>
</dbReference>
<dbReference type="SMART" id="SM00271">
    <property type="entry name" value="DnaJ"/>
    <property type="match status" value="1"/>
</dbReference>
<dbReference type="InterPro" id="IPR001623">
    <property type="entry name" value="DnaJ_domain"/>
</dbReference>
<dbReference type="PRINTS" id="PR00625">
    <property type="entry name" value="JDOMAIN"/>
</dbReference>
<name>A0A519BFW8_ACIG2</name>
<feature type="domain" description="CR-type" evidence="3">
    <location>
        <begin position="117"/>
        <end position="193"/>
    </location>
</feature>
<dbReference type="Pfam" id="PF00684">
    <property type="entry name" value="DnaJ_CXXCXGXG"/>
    <property type="match status" value="1"/>
</dbReference>
<dbReference type="GO" id="GO:0008270">
    <property type="term" value="F:zinc ion binding"/>
    <property type="evidence" value="ECO:0007669"/>
    <property type="project" value="UniProtKB-KW"/>
</dbReference>
<evidence type="ECO:0000313" key="5">
    <source>
        <dbReference type="Proteomes" id="UP000316562"/>
    </source>
</evidence>
<proteinExistence type="predicted"/>
<dbReference type="Gene3D" id="2.10.230.10">
    <property type="entry name" value="Heat shock protein DnaJ, cysteine-rich domain"/>
    <property type="match status" value="1"/>
</dbReference>
<dbReference type="GO" id="GO:0031072">
    <property type="term" value="F:heat shock protein binding"/>
    <property type="evidence" value="ECO:0007669"/>
    <property type="project" value="InterPro"/>
</dbReference>
<dbReference type="PANTHER" id="PTHR43096">
    <property type="entry name" value="DNAJ HOMOLOG 1, MITOCHONDRIAL-RELATED"/>
    <property type="match status" value="1"/>
</dbReference>
<reference evidence="4 5" key="1">
    <citation type="journal article" date="2019" name="ISME J.">
        <title>Insights into ecological role of a new deltaproteobacterial order Candidatus Acidulodesulfobacterales by metagenomics and metatranscriptomics.</title>
        <authorList>
            <person name="Tan S."/>
            <person name="Liu J."/>
            <person name="Fang Y."/>
            <person name="Hedlund B.P."/>
            <person name="Lian Z.H."/>
            <person name="Huang L.Y."/>
            <person name="Li J.T."/>
            <person name="Huang L.N."/>
            <person name="Li W.J."/>
            <person name="Jiang H.C."/>
            <person name="Dong H.L."/>
            <person name="Shu W.S."/>
        </authorList>
    </citation>
    <scope>NUCLEOTIDE SEQUENCE [LARGE SCALE GENOMIC DNA]</scope>
    <source>
        <strain evidence="4">AP2</strain>
    </source>
</reference>
<dbReference type="EMBL" id="SGBC01000003">
    <property type="protein sequence ID" value="RZD16162.1"/>
    <property type="molecule type" value="Genomic_DNA"/>
</dbReference>
<dbReference type="Gene3D" id="2.60.260.20">
    <property type="entry name" value="Urease metallochaperone UreE, N-terminal domain"/>
    <property type="match status" value="1"/>
</dbReference>
<keyword evidence="1" id="KW-0862">Zinc</keyword>
<evidence type="ECO:0008006" key="6">
    <source>
        <dbReference type="Google" id="ProtNLM"/>
    </source>
</evidence>
<accession>A0A519BFW8</accession>
<dbReference type="PROSITE" id="PS50076">
    <property type="entry name" value="DNAJ_2"/>
    <property type="match status" value="1"/>
</dbReference>
<dbReference type="Proteomes" id="UP000316562">
    <property type="component" value="Unassembled WGS sequence"/>
</dbReference>
<dbReference type="GO" id="GO:0042026">
    <property type="term" value="P:protein refolding"/>
    <property type="evidence" value="ECO:0007669"/>
    <property type="project" value="TreeGrafter"/>
</dbReference>
<protein>
    <recommendedName>
        <fullName evidence="6">J domain-containing protein</fullName>
    </recommendedName>
</protein>
<keyword evidence="1" id="KW-0479">Metal-binding</keyword>
<dbReference type="GO" id="GO:0051082">
    <property type="term" value="F:unfolded protein binding"/>
    <property type="evidence" value="ECO:0007669"/>
    <property type="project" value="InterPro"/>
</dbReference>
<dbReference type="Pfam" id="PF00226">
    <property type="entry name" value="DnaJ"/>
    <property type="match status" value="1"/>
</dbReference>
<dbReference type="CDD" id="cd10719">
    <property type="entry name" value="DnaJ_zf"/>
    <property type="match status" value="1"/>
</dbReference>
<evidence type="ECO:0000259" key="3">
    <source>
        <dbReference type="PROSITE" id="PS51188"/>
    </source>
</evidence>
<dbReference type="CDD" id="cd06257">
    <property type="entry name" value="DnaJ"/>
    <property type="match status" value="1"/>
</dbReference>